<evidence type="ECO:0000313" key="1">
    <source>
        <dbReference type="EMBL" id="MPC49326.1"/>
    </source>
</evidence>
<protein>
    <submittedName>
        <fullName evidence="1">Uncharacterized protein</fullName>
    </submittedName>
</protein>
<evidence type="ECO:0000313" key="2">
    <source>
        <dbReference type="Proteomes" id="UP000324222"/>
    </source>
</evidence>
<name>A0A5B7FUU5_PORTR</name>
<accession>A0A5B7FUU5</accession>
<dbReference type="EMBL" id="VSRR010008804">
    <property type="protein sequence ID" value="MPC49326.1"/>
    <property type="molecule type" value="Genomic_DNA"/>
</dbReference>
<sequence length="106" mass="12090">MHLVFPTQNPVFPPVPKLIGVGREEYGHKVELYPGLPHLHMHWHMEIGGIFDTLEDCLLSLPRQRDILCAKGTPGAPDDEHLEAEMSRQNSLRDFNLHCNAKQPLF</sequence>
<dbReference type="Proteomes" id="UP000324222">
    <property type="component" value="Unassembled WGS sequence"/>
</dbReference>
<gene>
    <name evidence="1" type="ORF">E2C01_043124</name>
</gene>
<dbReference type="AlphaFoldDB" id="A0A5B7FUU5"/>
<keyword evidence="2" id="KW-1185">Reference proteome</keyword>
<reference evidence="1 2" key="1">
    <citation type="submission" date="2019-05" db="EMBL/GenBank/DDBJ databases">
        <title>Another draft genome of Portunus trituberculatus and its Hox gene families provides insights of decapod evolution.</title>
        <authorList>
            <person name="Jeong J.-H."/>
            <person name="Song I."/>
            <person name="Kim S."/>
            <person name="Choi T."/>
            <person name="Kim D."/>
            <person name="Ryu S."/>
            <person name="Kim W."/>
        </authorList>
    </citation>
    <scope>NUCLEOTIDE SEQUENCE [LARGE SCALE GENOMIC DNA]</scope>
    <source>
        <tissue evidence="1">Muscle</tissue>
    </source>
</reference>
<comment type="caution">
    <text evidence="1">The sequence shown here is derived from an EMBL/GenBank/DDBJ whole genome shotgun (WGS) entry which is preliminary data.</text>
</comment>
<proteinExistence type="predicted"/>
<organism evidence="1 2">
    <name type="scientific">Portunus trituberculatus</name>
    <name type="common">Swimming crab</name>
    <name type="synonym">Neptunus trituberculatus</name>
    <dbReference type="NCBI Taxonomy" id="210409"/>
    <lineage>
        <taxon>Eukaryota</taxon>
        <taxon>Metazoa</taxon>
        <taxon>Ecdysozoa</taxon>
        <taxon>Arthropoda</taxon>
        <taxon>Crustacea</taxon>
        <taxon>Multicrustacea</taxon>
        <taxon>Malacostraca</taxon>
        <taxon>Eumalacostraca</taxon>
        <taxon>Eucarida</taxon>
        <taxon>Decapoda</taxon>
        <taxon>Pleocyemata</taxon>
        <taxon>Brachyura</taxon>
        <taxon>Eubrachyura</taxon>
        <taxon>Portunoidea</taxon>
        <taxon>Portunidae</taxon>
        <taxon>Portuninae</taxon>
        <taxon>Portunus</taxon>
    </lineage>
</organism>